<dbReference type="EMBL" id="CM042017">
    <property type="protein sequence ID" value="KAI3689600.1"/>
    <property type="molecule type" value="Genomic_DNA"/>
</dbReference>
<accession>A0ACB8YVW9</accession>
<proteinExistence type="predicted"/>
<protein>
    <submittedName>
        <fullName evidence="1">Uncharacterized protein</fullName>
    </submittedName>
</protein>
<sequence length="150" mass="17355">MVQTPPSEPCENTHHFHMEQETQIRTPLLLKADQIQVLYEENEEQQQQEEESSSHLDGDLQQLDFYLLLLGFNQYSVLRFGISWVTFLTTTNCFRCDLYQVKGFELVVISSQACLAAAALLCLSHNLRKYGIRNFLFVDQYNGHGILYTS</sequence>
<keyword evidence="2" id="KW-1185">Reference proteome</keyword>
<evidence type="ECO:0000313" key="1">
    <source>
        <dbReference type="EMBL" id="KAI3689600.1"/>
    </source>
</evidence>
<gene>
    <name evidence="1" type="ORF">L2E82_47563</name>
</gene>
<evidence type="ECO:0000313" key="2">
    <source>
        <dbReference type="Proteomes" id="UP001055811"/>
    </source>
</evidence>
<comment type="caution">
    <text evidence="1">The sequence shown here is derived from an EMBL/GenBank/DDBJ whole genome shotgun (WGS) entry which is preliminary data.</text>
</comment>
<name>A0ACB8YVW9_CICIN</name>
<organism evidence="1 2">
    <name type="scientific">Cichorium intybus</name>
    <name type="common">Chicory</name>
    <dbReference type="NCBI Taxonomy" id="13427"/>
    <lineage>
        <taxon>Eukaryota</taxon>
        <taxon>Viridiplantae</taxon>
        <taxon>Streptophyta</taxon>
        <taxon>Embryophyta</taxon>
        <taxon>Tracheophyta</taxon>
        <taxon>Spermatophyta</taxon>
        <taxon>Magnoliopsida</taxon>
        <taxon>eudicotyledons</taxon>
        <taxon>Gunneridae</taxon>
        <taxon>Pentapetalae</taxon>
        <taxon>asterids</taxon>
        <taxon>campanulids</taxon>
        <taxon>Asterales</taxon>
        <taxon>Asteraceae</taxon>
        <taxon>Cichorioideae</taxon>
        <taxon>Cichorieae</taxon>
        <taxon>Cichoriinae</taxon>
        <taxon>Cichorium</taxon>
    </lineage>
</organism>
<dbReference type="Proteomes" id="UP001055811">
    <property type="component" value="Linkage Group LG09"/>
</dbReference>
<reference evidence="1 2" key="2">
    <citation type="journal article" date="2022" name="Mol. Ecol. Resour.">
        <title>The genomes of chicory, endive, great burdock and yacon provide insights into Asteraceae paleo-polyploidization history and plant inulin production.</title>
        <authorList>
            <person name="Fan W."/>
            <person name="Wang S."/>
            <person name="Wang H."/>
            <person name="Wang A."/>
            <person name="Jiang F."/>
            <person name="Liu H."/>
            <person name="Zhao H."/>
            <person name="Xu D."/>
            <person name="Zhang Y."/>
        </authorList>
    </citation>
    <scope>NUCLEOTIDE SEQUENCE [LARGE SCALE GENOMIC DNA]</scope>
    <source>
        <strain evidence="2">cv. Punajuju</strain>
        <tissue evidence="1">Leaves</tissue>
    </source>
</reference>
<reference evidence="2" key="1">
    <citation type="journal article" date="2022" name="Mol. Ecol. Resour.">
        <title>The genomes of chicory, endive, great burdock and yacon provide insights into Asteraceae palaeo-polyploidization history and plant inulin production.</title>
        <authorList>
            <person name="Fan W."/>
            <person name="Wang S."/>
            <person name="Wang H."/>
            <person name="Wang A."/>
            <person name="Jiang F."/>
            <person name="Liu H."/>
            <person name="Zhao H."/>
            <person name="Xu D."/>
            <person name="Zhang Y."/>
        </authorList>
    </citation>
    <scope>NUCLEOTIDE SEQUENCE [LARGE SCALE GENOMIC DNA]</scope>
    <source>
        <strain evidence="2">cv. Punajuju</strain>
    </source>
</reference>